<evidence type="ECO:0000313" key="11">
    <source>
        <dbReference type="Proteomes" id="UP000198935"/>
    </source>
</evidence>
<dbReference type="Pfam" id="PF00271">
    <property type="entry name" value="Helicase_C"/>
    <property type="match status" value="1"/>
</dbReference>
<dbReference type="GO" id="GO:0009409">
    <property type="term" value="P:response to cold"/>
    <property type="evidence" value="ECO:0007669"/>
    <property type="project" value="TreeGrafter"/>
</dbReference>
<evidence type="ECO:0000256" key="4">
    <source>
        <dbReference type="ARBA" id="ARBA00022840"/>
    </source>
</evidence>
<dbReference type="AlphaFoldDB" id="A0A1H3KKV0"/>
<evidence type="ECO:0000259" key="9">
    <source>
        <dbReference type="PROSITE" id="PS51195"/>
    </source>
</evidence>
<dbReference type="SUPFAM" id="SSF52540">
    <property type="entry name" value="P-loop containing nucleoside triphosphate hydrolases"/>
    <property type="match status" value="1"/>
</dbReference>
<gene>
    <name evidence="10" type="ORF">SAMN05421736_102184</name>
</gene>
<dbReference type="InterPro" id="IPR014014">
    <property type="entry name" value="RNA_helicase_DEAD_Q_motif"/>
</dbReference>
<dbReference type="GO" id="GO:0005840">
    <property type="term" value="C:ribosome"/>
    <property type="evidence" value="ECO:0007669"/>
    <property type="project" value="TreeGrafter"/>
</dbReference>
<dbReference type="GO" id="GO:0003724">
    <property type="term" value="F:RNA helicase activity"/>
    <property type="evidence" value="ECO:0007669"/>
    <property type="project" value="InterPro"/>
</dbReference>
<proteinExistence type="predicted"/>
<dbReference type="EMBL" id="FNPI01000002">
    <property type="protein sequence ID" value="SDY52812.1"/>
    <property type="molecule type" value="Genomic_DNA"/>
</dbReference>
<accession>A0A1H3KKV0</accession>
<dbReference type="InterPro" id="IPR044742">
    <property type="entry name" value="DEAD/DEAH_RhlB"/>
</dbReference>
<organism evidence="10 11">
    <name type="scientific">Evansella caseinilytica</name>
    <dbReference type="NCBI Taxonomy" id="1503961"/>
    <lineage>
        <taxon>Bacteria</taxon>
        <taxon>Bacillati</taxon>
        <taxon>Bacillota</taxon>
        <taxon>Bacilli</taxon>
        <taxon>Bacillales</taxon>
        <taxon>Bacillaceae</taxon>
        <taxon>Evansella</taxon>
    </lineage>
</organism>
<feature type="domain" description="DEAD-box RNA helicase Q" evidence="9">
    <location>
        <begin position="3"/>
        <end position="31"/>
    </location>
</feature>
<keyword evidence="4" id="KW-0067">ATP-binding</keyword>
<name>A0A1H3KKV0_9BACI</name>
<evidence type="ECO:0000256" key="5">
    <source>
        <dbReference type="PROSITE-ProRule" id="PRU00552"/>
    </source>
</evidence>
<dbReference type="PROSITE" id="PS51194">
    <property type="entry name" value="HELICASE_CTER"/>
    <property type="match status" value="1"/>
</dbReference>
<dbReference type="Gene3D" id="3.40.50.300">
    <property type="entry name" value="P-loop containing nucleotide triphosphate hydrolases"/>
    <property type="match status" value="2"/>
</dbReference>
<feature type="region of interest" description="Disordered" evidence="6">
    <location>
        <begin position="385"/>
        <end position="441"/>
    </location>
</feature>
<evidence type="ECO:0000259" key="7">
    <source>
        <dbReference type="PROSITE" id="PS51192"/>
    </source>
</evidence>
<feature type="compositionally biased region" description="Basic residues" evidence="6">
    <location>
        <begin position="399"/>
        <end position="425"/>
    </location>
</feature>
<dbReference type="PROSITE" id="PS51195">
    <property type="entry name" value="Q_MOTIF"/>
    <property type="match status" value="1"/>
</dbReference>
<dbReference type="STRING" id="1503961.SAMN05421736_102184"/>
<dbReference type="GO" id="GO:0005524">
    <property type="term" value="F:ATP binding"/>
    <property type="evidence" value="ECO:0007669"/>
    <property type="project" value="UniProtKB-KW"/>
</dbReference>
<feature type="compositionally biased region" description="Basic and acidic residues" evidence="6">
    <location>
        <begin position="387"/>
        <end position="398"/>
    </location>
</feature>
<dbReference type="InterPro" id="IPR027417">
    <property type="entry name" value="P-loop_NTPase"/>
</dbReference>
<dbReference type="PANTHER" id="PTHR47963">
    <property type="entry name" value="DEAD-BOX ATP-DEPENDENT RNA HELICASE 47, MITOCHONDRIAL"/>
    <property type="match status" value="1"/>
</dbReference>
<reference evidence="11" key="1">
    <citation type="submission" date="2016-10" db="EMBL/GenBank/DDBJ databases">
        <authorList>
            <person name="Varghese N."/>
            <person name="Submissions S."/>
        </authorList>
    </citation>
    <scope>NUCLEOTIDE SEQUENCE [LARGE SCALE GENOMIC DNA]</scope>
    <source>
        <strain evidence="11">SP</strain>
    </source>
</reference>
<dbReference type="PANTHER" id="PTHR47963:SF1">
    <property type="entry name" value="DEAD-BOX ATP-DEPENDENT RNA HELICASE CSHB"/>
    <property type="match status" value="1"/>
</dbReference>
<dbReference type="Pfam" id="PF00270">
    <property type="entry name" value="DEAD"/>
    <property type="match status" value="1"/>
</dbReference>
<keyword evidence="2" id="KW-0378">Hydrolase</keyword>
<keyword evidence="1" id="KW-0547">Nucleotide-binding</keyword>
<dbReference type="SMART" id="SM00490">
    <property type="entry name" value="HELICc"/>
    <property type="match status" value="1"/>
</dbReference>
<dbReference type="PROSITE" id="PS51192">
    <property type="entry name" value="HELICASE_ATP_BIND_1"/>
    <property type="match status" value="1"/>
</dbReference>
<dbReference type="GO" id="GO:0033592">
    <property type="term" value="F:RNA strand annealing activity"/>
    <property type="evidence" value="ECO:0007669"/>
    <property type="project" value="TreeGrafter"/>
</dbReference>
<dbReference type="SMART" id="SM00487">
    <property type="entry name" value="DEXDc"/>
    <property type="match status" value="1"/>
</dbReference>
<dbReference type="InterPro" id="IPR011545">
    <property type="entry name" value="DEAD/DEAH_box_helicase_dom"/>
</dbReference>
<evidence type="ECO:0000256" key="1">
    <source>
        <dbReference type="ARBA" id="ARBA00022741"/>
    </source>
</evidence>
<evidence type="ECO:0000259" key="8">
    <source>
        <dbReference type="PROSITE" id="PS51194"/>
    </source>
</evidence>
<dbReference type="GO" id="GO:0016787">
    <property type="term" value="F:hydrolase activity"/>
    <property type="evidence" value="ECO:0007669"/>
    <property type="project" value="UniProtKB-KW"/>
</dbReference>
<dbReference type="CDD" id="cd18787">
    <property type="entry name" value="SF2_C_DEAD"/>
    <property type="match status" value="1"/>
</dbReference>
<feature type="short sequence motif" description="Q motif" evidence="5">
    <location>
        <begin position="3"/>
        <end position="31"/>
    </location>
</feature>
<keyword evidence="3 10" id="KW-0347">Helicase</keyword>
<dbReference type="InterPro" id="IPR050547">
    <property type="entry name" value="DEAD_box_RNA_helicases"/>
</dbReference>
<protein>
    <submittedName>
        <fullName evidence="10">ATP-dependent RNA helicase CshB</fullName>
    </submittedName>
</protein>
<feature type="domain" description="Helicase C-terminal" evidence="8">
    <location>
        <begin position="229"/>
        <end position="376"/>
    </location>
</feature>
<dbReference type="CDD" id="cd00268">
    <property type="entry name" value="DEADc"/>
    <property type="match status" value="1"/>
</dbReference>
<feature type="compositionally biased region" description="Basic and acidic residues" evidence="6">
    <location>
        <begin position="426"/>
        <end position="441"/>
    </location>
</feature>
<evidence type="ECO:0000256" key="3">
    <source>
        <dbReference type="ARBA" id="ARBA00022806"/>
    </source>
</evidence>
<dbReference type="OrthoDB" id="9805696at2"/>
<keyword evidence="11" id="KW-1185">Reference proteome</keyword>
<evidence type="ECO:0000313" key="10">
    <source>
        <dbReference type="EMBL" id="SDY52812.1"/>
    </source>
</evidence>
<dbReference type="InterPro" id="IPR014001">
    <property type="entry name" value="Helicase_ATP-bd"/>
</dbReference>
<evidence type="ECO:0000256" key="6">
    <source>
        <dbReference type="SAM" id="MobiDB-lite"/>
    </source>
</evidence>
<dbReference type="GO" id="GO:0005829">
    <property type="term" value="C:cytosol"/>
    <property type="evidence" value="ECO:0007669"/>
    <property type="project" value="TreeGrafter"/>
</dbReference>
<dbReference type="InterPro" id="IPR001650">
    <property type="entry name" value="Helicase_C-like"/>
</dbReference>
<feature type="domain" description="Helicase ATP-binding" evidence="7">
    <location>
        <begin position="34"/>
        <end position="206"/>
    </location>
</feature>
<evidence type="ECO:0000256" key="2">
    <source>
        <dbReference type="ARBA" id="ARBA00022801"/>
    </source>
</evidence>
<dbReference type="Proteomes" id="UP000198935">
    <property type="component" value="Unassembled WGS sequence"/>
</dbReference>
<sequence length="441" mass="50782">MEHNFERFQLKPFLIKALEEQKITMPTEIQERLIPAIKNGLDVIGQSQTGTGKTYAFLLPIVDRINAENRKTQAVITAPTRELARQLHEELQKLLAFSEETIHSQLVIGGTDRLKMMDKLGQHPHIIVGTPGRIADMVDKQAFHIFSVSMFVVDEADQMLDMGFIEDVDRTASRMGTDLQMMVFSATIPEKLKPFLKKYLDHPRHVEVQPQEASPTKIQHWLIPDRDRDRKELLLQVAKSLNPFLAVIFVNTKEAADEVFQYLQLQGLHVDLMHGGISPRERKKVMKKLQDADVPFLVATDLVARGIDVKGISHIINYELPKELEYYIHRVGRTARAGWDGIAATLIGRDDQESITKLEKQGISFEYKELRQGEWITVEKRRRPSFNKKELSEGEPPPKKKGHTKAKAKPKKVKPGYKKKARYHKLKEEQRQRKLESRQRK</sequence>